<dbReference type="AlphaFoldDB" id="A0AAE1GDP5"/>
<evidence type="ECO:0000313" key="2">
    <source>
        <dbReference type="Proteomes" id="UP001286313"/>
    </source>
</evidence>
<comment type="caution">
    <text evidence="1">The sequence shown here is derived from an EMBL/GenBank/DDBJ whole genome shotgun (WGS) entry which is preliminary data.</text>
</comment>
<evidence type="ECO:0000313" key="1">
    <source>
        <dbReference type="EMBL" id="KAK3889951.1"/>
    </source>
</evidence>
<dbReference type="Proteomes" id="UP001286313">
    <property type="component" value="Unassembled WGS sequence"/>
</dbReference>
<gene>
    <name evidence="1" type="ORF">Pcinc_006103</name>
</gene>
<keyword evidence="2" id="KW-1185">Reference proteome</keyword>
<protein>
    <submittedName>
        <fullName evidence="1">Uncharacterized protein</fullName>
    </submittedName>
</protein>
<name>A0AAE1GDP5_PETCI</name>
<sequence length="90" mass="9630">MRSNPDTSQVALDRAERYDRGLGRRILAEILTNGIADTSIDITTSTSHGSNTVTHSNSTTSIPEQTTTALQMIDDENGISDFSISAVTST</sequence>
<accession>A0AAE1GDP5</accession>
<reference evidence="1" key="1">
    <citation type="submission" date="2023-10" db="EMBL/GenBank/DDBJ databases">
        <title>Genome assemblies of two species of porcelain crab, Petrolisthes cinctipes and Petrolisthes manimaculis (Anomura: Porcellanidae).</title>
        <authorList>
            <person name="Angst P."/>
        </authorList>
    </citation>
    <scope>NUCLEOTIDE SEQUENCE</scope>
    <source>
        <strain evidence="1">PB745_01</strain>
        <tissue evidence="1">Gill</tissue>
    </source>
</reference>
<organism evidence="1 2">
    <name type="scientific">Petrolisthes cinctipes</name>
    <name type="common">Flat porcelain crab</name>
    <dbReference type="NCBI Taxonomy" id="88211"/>
    <lineage>
        <taxon>Eukaryota</taxon>
        <taxon>Metazoa</taxon>
        <taxon>Ecdysozoa</taxon>
        <taxon>Arthropoda</taxon>
        <taxon>Crustacea</taxon>
        <taxon>Multicrustacea</taxon>
        <taxon>Malacostraca</taxon>
        <taxon>Eumalacostraca</taxon>
        <taxon>Eucarida</taxon>
        <taxon>Decapoda</taxon>
        <taxon>Pleocyemata</taxon>
        <taxon>Anomura</taxon>
        <taxon>Galatheoidea</taxon>
        <taxon>Porcellanidae</taxon>
        <taxon>Petrolisthes</taxon>
    </lineage>
</organism>
<proteinExistence type="predicted"/>
<dbReference type="EMBL" id="JAWQEG010000453">
    <property type="protein sequence ID" value="KAK3889951.1"/>
    <property type="molecule type" value="Genomic_DNA"/>
</dbReference>